<protein>
    <recommendedName>
        <fullName evidence="13">Ribosomal RNA small subunit methyltransferase NEP1</fullName>
    </recommendedName>
</protein>
<name>A0AAN9FXE2_9CAEN</name>
<gene>
    <name evidence="11" type="ORF">V1264_021266</name>
</gene>
<evidence type="ECO:0000313" key="12">
    <source>
        <dbReference type="Proteomes" id="UP001374579"/>
    </source>
</evidence>
<dbReference type="CDD" id="cd18088">
    <property type="entry name" value="Nep1-like"/>
    <property type="match status" value="1"/>
</dbReference>
<evidence type="ECO:0000313" key="11">
    <source>
        <dbReference type="EMBL" id="KAK7087185.1"/>
    </source>
</evidence>
<keyword evidence="7" id="KW-0949">S-adenosyl-L-methionine</keyword>
<dbReference type="PANTHER" id="PTHR12636">
    <property type="entry name" value="NEP1/MRA1"/>
    <property type="match status" value="1"/>
</dbReference>
<evidence type="ECO:0000256" key="5">
    <source>
        <dbReference type="ARBA" id="ARBA00022603"/>
    </source>
</evidence>
<keyword evidence="6" id="KW-0808">Transferase</keyword>
<dbReference type="GO" id="GO:0070037">
    <property type="term" value="F:rRNA (pseudouridine) methyltransferase activity"/>
    <property type="evidence" value="ECO:0007669"/>
    <property type="project" value="InterPro"/>
</dbReference>
<comment type="similarity">
    <text evidence="2">Belongs to the class IV-like SAM-binding methyltransferase superfamily. RNA methyltransferase NEP1 family.</text>
</comment>
<evidence type="ECO:0000256" key="3">
    <source>
        <dbReference type="ARBA" id="ARBA00022517"/>
    </source>
</evidence>
<evidence type="ECO:0000256" key="6">
    <source>
        <dbReference type="ARBA" id="ARBA00022679"/>
    </source>
</evidence>
<reference evidence="11 12" key="1">
    <citation type="submission" date="2024-02" db="EMBL/GenBank/DDBJ databases">
        <title>Chromosome-scale genome assembly of the rough periwinkle Littorina saxatilis.</title>
        <authorList>
            <person name="De Jode A."/>
            <person name="Faria R."/>
            <person name="Formenti G."/>
            <person name="Sims Y."/>
            <person name="Smith T.P."/>
            <person name="Tracey A."/>
            <person name="Wood J.M.D."/>
            <person name="Zagrodzka Z.B."/>
            <person name="Johannesson K."/>
            <person name="Butlin R.K."/>
            <person name="Leder E.H."/>
        </authorList>
    </citation>
    <scope>NUCLEOTIDE SEQUENCE [LARGE SCALE GENOMIC DNA]</scope>
    <source>
        <strain evidence="11">Snail1</strain>
        <tissue evidence="11">Muscle</tissue>
    </source>
</reference>
<dbReference type="InterPro" id="IPR029028">
    <property type="entry name" value="Alpha/beta_knot_MTases"/>
</dbReference>
<keyword evidence="5" id="KW-0489">Methyltransferase</keyword>
<dbReference type="GO" id="GO:0070475">
    <property type="term" value="P:rRNA base methylation"/>
    <property type="evidence" value="ECO:0007669"/>
    <property type="project" value="InterPro"/>
</dbReference>
<accession>A0AAN9FXE2</accession>
<proteinExistence type="inferred from homology"/>
<keyword evidence="8" id="KW-0699">rRNA-binding</keyword>
<dbReference type="Gene3D" id="3.40.1280.10">
    <property type="match status" value="1"/>
</dbReference>
<keyword evidence="10" id="KW-0539">Nucleus</keyword>
<comment type="subcellular location">
    <subcellularLocation>
        <location evidence="1">Nucleus</location>
        <location evidence="1">Nucleolus</location>
    </subcellularLocation>
</comment>
<evidence type="ECO:0000256" key="8">
    <source>
        <dbReference type="ARBA" id="ARBA00022730"/>
    </source>
</evidence>
<sequence>MAAVAKKDSKRLIVILEHASLETVKVNKQFELLNCDKHKNLGRKVKKDISQCRPDITHQSLLNLMDSPLNRAGLLQVYIRTEKNVLIEINPQTRIPRTFERFCGLMVQLLHKFSIHASDGNQKLLKVIKNPVSDHLPAGAKKLVMSFKADEVVAVETLIPKDEPVVLVIGAMAHGSVEVDYAEGCFSISNYPLSAALACAFVCKAAQDVWGIK</sequence>
<evidence type="ECO:0000256" key="1">
    <source>
        <dbReference type="ARBA" id="ARBA00004604"/>
    </source>
</evidence>
<comment type="caution">
    <text evidence="11">The sequence shown here is derived from an EMBL/GenBank/DDBJ whole genome shotgun (WGS) entry which is preliminary data.</text>
</comment>
<dbReference type="EMBL" id="JBAMIC010004070">
    <property type="protein sequence ID" value="KAK7087185.1"/>
    <property type="molecule type" value="Genomic_DNA"/>
</dbReference>
<dbReference type="Proteomes" id="UP001374579">
    <property type="component" value="Unassembled WGS sequence"/>
</dbReference>
<keyword evidence="12" id="KW-1185">Reference proteome</keyword>
<dbReference type="InterPro" id="IPR029026">
    <property type="entry name" value="tRNA_m1G_MTases_N"/>
</dbReference>
<evidence type="ECO:0000256" key="10">
    <source>
        <dbReference type="ARBA" id="ARBA00023242"/>
    </source>
</evidence>
<dbReference type="GO" id="GO:0032040">
    <property type="term" value="C:small-subunit processome"/>
    <property type="evidence" value="ECO:0007669"/>
    <property type="project" value="TreeGrafter"/>
</dbReference>
<evidence type="ECO:0000256" key="7">
    <source>
        <dbReference type="ARBA" id="ARBA00022691"/>
    </source>
</evidence>
<keyword evidence="4" id="KW-0698">rRNA processing</keyword>
<keyword evidence="9" id="KW-0694">RNA-binding</keyword>
<dbReference type="SUPFAM" id="SSF75217">
    <property type="entry name" value="alpha/beta knot"/>
    <property type="match status" value="1"/>
</dbReference>
<evidence type="ECO:0000256" key="2">
    <source>
        <dbReference type="ARBA" id="ARBA00008115"/>
    </source>
</evidence>
<keyword evidence="3" id="KW-0690">Ribosome biogenesis</keyword>
<evidence type="ECO:0008006" key="13">
    <source>
        <dbReference type="Google" id="ProtNLM"/>
    </source>
</evidence>
<dbReference type="FunFam" id="3.40.1280.10:FF:000003">
    <property type="entry name" value="Ribosomal RNA small subunit methyltransferase"/>
    <property type="match status" value="1"/>
</dbReference>
<evidence type="ECO:0000256" key="9">
    <source>
        <dbReference type="ARBA" id="ARBA00022884"/>
    </source>
</evidence>
<dbReference type="PANTHER" id="PTHR12636:SF5">
    <property type="entry name" value="RIBOSOMAL RNA SMALL SUBUNIT METHYLTRANSFERASE NEP1"/>
    <property type="match status" value="1"/>
</dbReference>
<dbReference type="AlphaFoldDB" id="A0AAN9FXE2"/>
<dbReference type="GO" id="GO:0019843">
    <property type="term" value="F:rRNA binding"/>
    <property type="evidence" value="ECO:0007669"/>
    <property type="project" value="UniProtKB-KW"/>
</dbReference>
<organism evidence="11 12">
    <name type="scientific">Littorina saxatilis</name>
    <dbReference type="NCBI Taxonomy" id="31220"/>
    <lineage>
        <taxon>Eukaryota</taxon>
        <taxon>Metazoa</taxon>
        <taxon>Spiralia</taxon>
        <taxon>Lophotrochozoa</taxon>
        <taxon>Mollusca</taxon>
        <taxon>Gastropoda</taxon>
        <taxon>Caenogastropoda</taxon>
        <taxon>Littorinimorpha</taxon>
        <taxon>Littorinoidea</taxon>
        <taxon>Littorinidae</taxon>
        <taxon>Littorina</taxon>
    </lineage>
</organism>
<evidence type="ECO:0000256" key="4">
    <source>
        <dbReference type="ARBA" id="ARBA00022552"/>
    </source>
</evidence>
<dbReference type="InterPro" id="IPR005304">
    <property type="entry name" value="Rbsml_bgen_MeTrfase_EMG1/NEP1"/>
</dbReference>
<dbReference type="Pfam" id="PF03587">
    <property type="entry name" value="EMG1"/>
    <property type="match status" value="1"/>
</dbReference>